<proteinExistence type="inferred from homology"/>
<dbReference type="SUPFAM" id="SSF55797">
    <property type="entry name" value="PR-1-like"/>
    <property type="match status" value="1"/>
</dbReference>
<dbReference type="PANTHER" id="PTHR10334">
    <property type="entry name" value="CYSTEINE-RICH SECRETORY PROTEIN-RELATED"/>
    <property type="match status" value="1"/>
</dbReference>
<comment type="subcellular location">
    <subcellularLocation>
        <location evidence="1">Secreted</location>
    </subcellularLocation>
</comment>
<keyword evidence="3" id="KW-0964">Secreted</keyword>
<evidence type="ECO:0000256" key="2">
    <source>
        <dbReference type="ARBA" id="ARBA00009923"/>
    </source>
</evidence>
<accession>A0A336LY42</accession>
<evidence type="ECO:0000256" key="3">
    <source>
        <dbReference type="ARBA" id="ARBA00022525"/>
    </source>
</evidence>
<name>A0A336LY42_CULSO</name>
<dbReference type="SMART" id="SM00198">
    <property type="entry name" value="SCP"/>
    <property type="match status" value="1"/>
</dbReference>
<dbReference type="AlphaFoldDB" id="A0A336LY42"/>
<gene>
    <name evidence="7" type="primary">CSON007729</name>
</gene>
<reference evidence="7" key="1">
    <citation type="submission" date="2018-07" db="EMBL/GenBank/DDBJ databases">
        <authorList>
            <person name="Quirk P.G."/>
            <person name="Krulwich T.A."/>
        </authorList>
    </citation>
    <scope>NUCLEOTIDE SEQUENCE</scope>
</reference>
<evidence type="ECO:0000259" key="6">
    <source>
        <dbReference type="SMART" id="SM00198"/>
    </source>
</evidence>
<protein>
    <submittedName>
        <fullName evidence="7">CSON007729 protein</fullName>
    </submittedName>
</protein>
<dbReference type="InterPro" id="IPR014044">
    <property type="entry name" value="CAP_dom"/>
</dbReference>
<keyword evidence="4 5" id="KW-0732">Signal</keyword>
<dbReference type="OMA" id="TSECREW"/>
<evidence type="ECO:0000256" key="4">
    <source>
        <dbReference type="ARBA" id="ARBA00022729"/>
    </source>
</evidence>
<comment type="similarity">
    <text evidence="2">Belongs to the CRISP family.</text>
</comment>
<dbReference type="Gene3D" id="3.40.33.10">
    <property type="entry name" value="CAP"/>
    <property type="match status" value="1"/>
</dbReference>
<evidence type="ECO:0000256" key="5">
    <source>
        <dbReference type="SAM" id="SignalP"/>
    </source>
</evidence>
<dbReference type="Pfam" id="PF00188">
    <property type="entry name" value="CAP"/>
    <property type="match status" value="1"/>
</dbReference>
<organism evidence="7">
    <name type="scientific">Culicoides sonorensis</name>
    <name type="common">Biting midge</name>
    <dbReference type="NCBI Taxonomy" id="179676"/>
    <lineage>
        <taxon>Eukaryota</taxon>
        <taxon>Metazoa</taxon>
        <taxon>Ecdysozoa</taxon>
        <taxon>Arthropoda</taxon>
        <taxon>Hexapoda</taxon>
        <taxon>Insecta</taxon>
        <taxon>Pterygota</taxon>
        <taxon>Neoptera</taxon>
        <taxon>Endopterygota</taxon>
        <taxon>Diptera</taxon>
        <taxon>Nematocera</taxon>
        <taxon>Chironomoidea</taxon>
        <taxon>Ceratopogonidae</taxon>
        <taxon>Ceratopogoninae</taxon>
        <taxon>Culicoides</taxon>
        <taxon>Monoculicoides</taxon>
    </lineage>
</organism>
<dbReference type="GO" id="GO:0005576">
    <property type="term" value="C:extracellular region"/>
    <property type="evidence" value="ECO:0007669"/>
    <property type="project" value="UniProtKB-SubCell"/>
</dbReference>
<dbReference type="InterPro" id="IPR001283">
    <property type="entry name" value="CRISP-related"/>
</dbReference>
<feature type="signal peptide" evidence="5">
    <location>
        <begin position="1"/>
        <end position="27"/>
    </location>
</feature>
<dbReference type="CDD" id="cd05380">
    <property type="entry name" value="CAP_euk"/>
    <property type="match status" value="1"/>
</dbReference>
<dbReference type="PIRSF" id="PIRSF038921">
    <property type="entry name" value="P14a"/>
    <property type="match status" value="1"/>
</dbReference>
<dbReference type="InterPro" id="IPR034763">
    <property type="entry name" value="P14a_insect"/>
</dbReference>
<dbReference type="EMBL" id="UFQT01000290">
    <property type="protein sequence ID" value="SSX22875.1"/>
    <property type="molecule type" value="Genomic_DNA"/>
</dbReference>
<dbReference type="InterPro" id="IPR035940">
    <property type="entry name" value="CAP_sf"/>
</dbReference>
<evidence type="ECO:0000313" key="7">
    <source>
        <dbReference type="EMBL" id="SSX22875.1"/>
    </source>
</evidence>
<feature type="domain" description="SCP" evidence="6">
    <location>
        <begin position="69"/>
        <end position="232"/>
    </location>
</feature>
<dbReference type="VEuPathDB" id="VectorBase:CSON007729"/>
<feature type="chain" id="PRO_5016368985" evidence="5">
    <location>
        <begin position="28"/>
        <end position="293"/>
    </location>
</feature>
<evidence type="ECO:0000256" key="1">
    <source>
        <dbReference type="ARBA" id="ARBA00004613"/>
    </source>
</evidence>
<sequence length="293" mass="34058">MDSVRVSSSSLAIQFLALNLFFHIVLSVDYCAIQKQKCHNKPHIGCEKKATFQLNQKCYDMEVIPMTQSMKDAVVNRHNQLRNKLAAGKTPKYPSASMMKEIFWDDELEEVACKHVKWCQFDHDSCRATRSYDHPGQNLRKSSDYVHIAPNYEEILVETTDDWFDEYSNVASSIVDKYESRGGKLYGHFTVMSRDVQDKMGCCMVQYLHYERNYWWRNTLVTCDYRETNFIGNPVYRRGPPTSECREWGSDYKPSPRYPYLCTNQKSGRSYDPYYGSESQTSEVVVSLNSTSS</sequence>